<organism evidence="3 4">
    <name type="scientific">Anthostomella pinea</name>
    <dbReference type="NCBI Taxonomy" id="933095"/>
    <lineage>
        <taxon>Eukaryota</taxon>
        <taxon>Fungi</taxon>
        <taxon>Dikarya</taxon>
        <taxon>Ascomycota</taxon>
        <taxon>Pezizomycotina</taxon>
        <taxon>Sordariomycetes</taxon>
        <taxon>Xylariomycetidae</taxon>
        <taxon>Xylariales</taxon>
        <taxon>Xylariaceae</taxon>
        <taxon>Anthostomella</taxon>
    </lineage>
</organism>
<keyword evidence="2" id="KW-0472">Membrane</keyword>
<dbReference type="AlphaFoldDB" id="A0AAI8VRE7"/>
<feature type="compositionally biased region" description="Polar residues" evidence="1">
    <location>
        <begin position="60"/>
        <end position="69"/>
    </location>
</feature>
<keyword evidence="2" id="KW-0812">Transmembrane</keyword>
<protein>
    <submittedName>
        <fullName evidence="3">Uu.00g147160.m01.CDS01</fullName>
    </submittedName>
</protein>
<name>A0AAI8VRE7_9PEZI</name>
<proteinExistence type="predicted"/>
<evidence type="ECO:0000256" key="1">
    <source>
        <dbReference type="SAM" id="MobiDB-lite"/>
    </source>
</evidence>
<sequence>MRTDPVYIVILSTYLWAFFCLAPTLFLLPVIPTPAFGTFSIVSIIKLQPLYQQHSTALVTDTSSGTNDSSEPRRRPGCSTPLKLDSRYEQSTTAELPYPATKLLIGQHLCVHPSRRSWAWLVVGAFYDDKDNELWHIEVFLSNIAESGRVPGTDATDLDAGGNEIVYEELDYNFQIDIDSHPTLYQTGPPEPLPFDVEAFFGPVPATHSPLTNFPFPATMSGQGWNSQSGWDGRRGAAGAGAFYGNAFPTGGYAAAYPGAGFMPGQGAYPYAMGQQSYPIPAAPNGLSPAYVVPSNGYAPPVPFWQNTPARLPQPHPVVDYTTAGFNMVNSTGGAGCEPGYGYVFHGEHTKVHIIKSSRAPWRSSGMSFHFIAAHIPVNTTIGELMVGFGACDSVPKKNKLCEVLRGGNGQWYRGMIFAGDEREDLKKTLKQVGWDGSRNGQWGQKPVVWLWVTKD</sequence>
<dbReference type="EMBL" id="CAUWAG010000012">
    <property type="protein sequence ID" value="CAJ2509690.1"/>
    <property type="molecule type" value="Genomic_DNA"/>
</dbReference>
<feature type="transmembrane region" description="Helical" evidence="2">
    <location>
        <begin position="7"/>
        <end position="31"/>
    </location>
</feature>
<reference evidence="3" key="1">
    <citation type="submission" date="2023-10" db="EMBL/GenBank/DDBJ databases">
        <authorList>
            <person name="Hackl T."/>
        </authorList>
    </citation>
    <scope>NUCLEOTIDE SEQUENCE</scope>
</reference>
<comment type="caution">
    <text evidence="3">The sequence shown here is derived from an EMBL/GenBank/DDBJ whole genome shotgun (WGS) entry which is preliminary data.</text>
</comment>
<evidence type="ECO:0000256" key="2">
    <source>
        <dbReference type="SAM" id="Phobius"/>
    </source>
</evidence>
<feature type="region of interest" description="Disordered" evidence="1">
    <location>
        <begin position="60"/>
        <end position="88"/>
    </location>
</feature>
<accession>A0AAI8VRE7</accession>
<evidence type="ECO:0000313" key="3">
    <source>
        <dbReference type="EMBL" id="CAJ2509690.1"/>
    </source>
</evidence>
<keyword evidence="2" id="KW-1133">Transmembrane helix</keyword>
<keyword evidence="4" id="KW-1185">Reference proteome</keyword>
<gene>
    <name evidence="3" type="ORF">KHLLAP_LOCUS10158</name>
</gene>
<evidence type="ECO:0000313" key="4">
    <source>
        <dbReference type="Proteomes" id="UP001295740"/>
    </source>
</evidence>
<dbReference type="Proteomes" id="UP001295740">
    <property type="component" value="Unassembled WGS sequence"/>
</dbReference>